<evidence type="ECO:0000313" key="11">
    <source>
        <dbReference type="Proteomes" id="UP001162031"/>
    </source>
</evidence>
<dbReference type="PANTHER" id="PTHR11469">
    <property type="entry name" value="GLUCOSE-6-PHOSPHATE ISOMERASE"/>
    <property type="match status" value="1"/>
</dbReference>
<dbReference type="HAMAP" id="MF_00473">
    <property type="entry name" value="G6P_isomerase"/>
    <property type="match status" value="1"/>
</dbReference>
<evidence type="ECO:0000256" key="7">
    <source>
        <dbReference type="ARBA" id="ARBA00023235"/>
    </source>
</evidence>
<sequence>MINDTPAWTALVEHAAEIQATHLRDLLADDARNAAMRTQQEGIYLDYSRQNATLKTLELLVDLAEAADVTAKLQSMAVGAHVNGTEDRAAMHMAMRAPKTQSMVVDGRDVVPDVHQVLDAIETFARNVRSGALVGATGKPLTHVISVGIGGSYLGPEFVCEALRHEPAAKAAATGRTLRFLANVDPVDVARATSGLNPEETLVVVVSKTFTTAETMLNARTLRKWIVDDLTAKGSSEAEAVAKHMVAASSAVPLVQEFGIDRSNIFGFWDWVGGRYSVTSAVGILPLALQYGYDVMEQFLAGAHAMDKHLLDAPLRANLPVLMGLLGVWNSSFLGHSSRALLPYSQALLRFAAHVQQVDMESNGKRVSAEGVELPFQTGEVNFGEPGTNGQHSFYQLIHQGRVVPCDFIGFCESQNPVQLEGEPVSNHDELMSNFFAQPDALARGKSLEDLKAENVPEHLRNHKLFPGNRPSISLLFKKLDAYSAGQLLALYEHRTVVQGAIWGINSFDQWGVELGKVLAKQVRAQLSASRNENAPVKGFNSATTSMLEAYLAHTA</sequence>
<dbReference type="InterPro" id="IPR023096">
    <property type="entry name" value="G6P_Isomerase_C"/>
</dbReference>
<keyword evidence="11" id="KW-1185">Reference proteome</keyword>
<dbReference type="FunFam" id="1.10.1390.10:FF:000002">
    <property type="entry name" value="Glucose-6-phosphate isomerase"/>
    <property type="match status" value="1"/>
</dbReference>
<dbReference type="PROSITE" id="PS51463">
    <property type="entry name" value="P_GLUCOSE_ISOMERASE_3"/>
    <property type="match status" value="1"/>
</dbReference>
<dbReference type="AlphaFoldDB" id="A0AAV0TIV4"/>
<dbReference type="EMBL" id="CANTFL010000448">
    <property type="protein sequence ID" value="CAI5722707.1"/>
    <property type="molecule type" value="Genomic_DNA"/>
</dbReference>
<dbReference type="GO" id="GO:0097367">
    <property type="term" value="F:carbohydrate derivative binding"/>
    <property type="evidence" value="ECO:0007669"/>
    <property type="project" value="InterPro"/>
</dbReference>
<gene>
    <name evidence="10" type="ORF">HBR001_LOCUS2934</name>
</gene>
<dbReference type="PROSITE" id="PS00765">
    <property type="entry name" value="P_GLUCOSE_ISOMERASE_1"/>
    <property type="match status" value="1"/>
</dbReference>
<evidence type="ECO:0000256" key="5">
    <source>
        <dbReference type="ARBA" id="ARBA00022490"/>
    </source>
</evidence>
<dbReference type="InterPro" id="IPR035482">
    <property type="entry name" value="SIS_PGI_2"/>
</dbReference>
<dbReference type="Gene3D" id="3.40.50.10490">
    <property type="entry name" value="Glucose-6-phosphate isomerase like protein, domain 1"/>
    <property type="match status" value="2"/>
</dbReference>
<evidence type="ECO:0000256" key="4">
    <source>
        <dbReference type="ARBA" id="ARBA00022432"/>
    </source>
</evidence>
<dbReference type="SUPFAM" id="SSF53697">
    <property type="entry name" value="SIS domain"/>
    <property type="match status" value="1"/>
</dbReference>
<name>A0AAV0TIV4_HYABA</name>
<evidence type="ECO:0000256" key="9">
    <source>
        <dbReference type="RuleBase" id="RU000612"/>
    </source>
</evidence>
<dbReference type="NCBIfam" id="NF001211">
    <property type="entry name" value="PRK00179.1"/>
    <property type="match status" value="1"/>
</dbReference>
<keyword evidence="7 9" id="KW-0413">Isomerase</keyword>
<dbReference type="GO" id="GO:0048029">
    <property type="term" value="F:monosaccharide binding"/>
    <property type="evidence" value="ECO:0007669"/>
    <property type="project" value="TreeGrafter"/>
</dbReference>
<dbReference type="GO" id="GO:0051156">
    <property type="term" value="P:glucose 6-phosphate metabolic process"/>
    <property type="evidence" value="ECO:0007669"/>
    <property type="project" value="TreeGrafter"/>
</dbReference>
<dbReference type="Proteomes" id="UP001162031">
    <property type="component" value="Unassembled WGS sequence"/>
</dbReference>
<dbReference type="PROSITE" id="PS00174">
    <property type="entry name" value="P_GLUCOSE_ISOMERASE_2"/>
    <property type="match status" value="1"/>
</dbReference>
<dbReference type="GO" id="GO:0006096">
    <property type="term" value="P:glycolytic process"/>
    <property type="evidence" value="ECO:0007669"/>
    <property type="project" value="UniProtKB-KW"/>
</dbReference>
<dbReference type="GO" id="GO:0005829">
    <property type="term" value="C:cytosol"/>
    <property type="evidence" value="ECO:0007669"/>
    <property type="project" value="TreeGrafter"/>
</dbReference>
<dbReference type="EC" id="5.3.1.9" evidence="3 9"/>
<dbReference type="PANTHER" id="PTHR11469:SF1">
    <property type="entry name" value="GLUCOSE-6-PHOSPHATE ISOMERASE"/>
    <property type="match status" value="1"/>
</dbReference>
<protein>
    <recommendedName>
        <fullName evidence="3 9">Glucose-6-phosphate isomerase</fullName>
        <ecNumber evidence="3 9">5.3.1.9</ecNumber>
    </recommendedName>
</protein>
<evidence type="ECO:0000313" key="10">
    <source>
        <dbReference type="EMBL" id="CAI5722707.1"/>
    </source>
</evidence>
<comment type="pathway">
    <text evidence="1 9">Carbohydrate degradation; glycolysis; D-glyceraldehyde 3-phosphate and glycerone phosphate from D-glucose: step 2/4.</text>
</comment>
<keyword evidence="5" id="KW-0963">Cytoplasm</keyword>
<dbReference type="InterPro" id="IPR001672">
    <property type="entry name" value="G6P_Isomerase"/>
</dbReference>
<evidence type="ECO:0000256" key="3">
    <source>
        <dbReference type="ARBA" id="ARBA00011952"/>
    </source>
</evidence>
<dbReference type="FunFam" id="3.40.50.10490:FF:000018">
    <property type="entry name" value="Glucose-6-phosphate isomerase"/>
    <property type="match status" value="1"/>
</dbReference>
<comment type="caution">
    <text evidence="10">The sequence shown here is derived from an EMBL/GenBank/DDBJ whole genome shotgun (WGS) entry which is preliminary data.</text>
</comment>
<evidence type="ECO:0000256" key="6">
    <source>
        <dbReference type="ARBA" id="ARBA00023152"/>
    </source>
</evidence>
<evidence type="ECO:0000256" key="8">
    <source>
        <dbReference type="ARBA" id="ARBA00029321"/>
    </source>
</evidence>
<evidence type="ECO:0000256" key="2">
    <source>
        <dbReference type="ARBA" id="ARBA00006604"/>
    </source>
</evidence>
<dbReference type="Pfam" id="PF00342">
    <property type="entry name" value="PGI"/>
    <property type="match status" value="1"/>
</dbReference>
<keyword evidence="6 9" id="KW-0324">Glycolysis</keyword>
<organism evidence="10 11">
    <name type="scientific">Hyaloperonospora brassicae</name>
    <name type="common">Brassica downy mildew</name>
    <name type="synonym">Peronospora brassicae</name>
    <dbReference type="NCBI Taxonomy" id="162125"/>
    <lineage>
        <taxon>Eukaryota</taxon>
        <taxon>Sar</taxon>
        <taxon>Stramenopiles</taxon>
        <taxon>Oomycota</taxon>
        <taxon>Peronosporomycetes</taxon>
        <taxon>Peronosporales</taxon>
        <taxon>Peronosporaceae</taxon>
        <taxon>Hyaloperonospora</taxon>
    </lineage>
</organism>
<dbReference type="CDD" id="cd05015">
    <property type="entry name" value="SIS_PGI_1"/>
    <property type="match status" value="1"/>
</dbReference>
<evidence type="ECO:0000256" key="1">
    <source>
        <dbReference type="ARBA" id="ARBA00004926"/>
    </source>
</evidence>
<comment type="catalytic activity">
    <reaction evidence="8 9">
        <text>alpha-D-glucose 6-phosphate = beta-D-fructose 6-phosphate</text>
        <dbReference type="Rhea" id="RHEA:11816"/>
        <dbReference type="ChEBI" id="CHEBI:57634"/>
        <dbReference type="ChEBI" id="CHEBI:58225"/>
        <dbReference type="EC" id="5.3.1.9"/>
    </reaction>
</comment>
<dbReference type="GO" id="GO:0006094">
    <property type="term" value="P:gluconeogenesis"/>
    <property type="evidence" value="ECO:0007669"/>
    <property type="project" value="UniProtKB-KW"/>
</dbReference>
<dbReference type="InterPro" id="IPR046348">
    <property type="entry name" value="SIS_dom_sf"/>
</dbReference>
<proteinExistence type="inferred from homology"/>
<dbReference type="Gene3D" id="1.10.1390.10">
    <property type="match status" value="1"/>
</dbReference>
<reference evidence="10" key="1">
    <citation type="submission" date="2022-12" db="EMBL/GenBank/DDBJ databases">
        <authorList>
            <person name="Webb A."/>
        </authorList>
    </citation>
    <scope>NUCLEOTIDE SEQUENCE</scope>
    <source>
        <strain evidence="10">Hp1</strain>
    </source>
</reference>
<dbReference type="InterPro" id="IPR035476">
    <property type="entry name" value="SIS_PGI_1"/>
</dbReference>
<dbReference type="GO" id="GO:0004347">
    <property type="term" value="F:glucose-6-phosphate isomerase activity"/>
    <property type="evidence" value="ECO:0007669"/>
    <property type="project" value="UniProtKB-EC"/>
</dbReference>
<dbReference type="CDD" id="cd05016">
    <property type="entry name" value="SIS_PGI_2"/>
    <property type="match status" value="1"/>
</dbReference>
<dbReference type="PRINTS" id="PR00662">
    <property type="entry name" value="G6PISOMERASE"/>
</dbReference>
<accession>A0AAV0TIV4</accession>
<keyword evidence="4 9" id="KW-0312">Gluconeogenesis</keyword>
<dbReference type="InterPro" id="IPR018189">
    <property type="entry name" value="Phosphoglucose_isomerase_CS"/>
</dbReference>
<comment type="similarity">
    <text evidence="2 9">Belongs to the GPI family.</text>
</comment>